<keyword evidence="2 6" id="KW-1003">Cell membrane</keyword>
<comment type="function">
    <text evidence="6">Gustatory receptor which mediates acceptance or avoidance behavior, depending on its substrates.</text>
</comment>
<evidence type="ECO:0000313" key="9">
    <source>
        <dbReference type="Proteomes" id="UP000663880"/>
    </source>
</evidence>
<name>A0A821U9K8_9NEOP</name>
<proteinExistence type="inferred from homology"/>
<comment type="caution">
    <text evidence="6">Lacks conserved residue(s) required for the propagation of feature annotation.</text>
</comment>
<keyword evidence="9" id="KW-1185">Reference proteome</keyword>
<feature type="transmembrane region" description="Helical" evidence="6">
    <location>
        <begin position="116"/>
        <end position="137"/>
    </location>
</feature>
<keyword evidence="5 6" id="KW-0472">Membrane</keyword>
<dbReference type="OrthoDB" id="6478931at2759"/>
<feature type="transmembrane region" description="Helical" evidence="6">
    <location>
        <begin position="308"/>
        <end position="336"/>
    </location>
</feature>
<accession>A0A821U9K8</accession>
<comment type="subcellular location">
    <subcellularLocation>
        <location evidence="1 6">Cell membrane</location>
        <topology evidence="1 6">Multi-pass membrane protein</topology>
    </subcellularLocation>
</comment>
<dbReference type="EMBL" id="CAJOBZ010000029">
    <property type="protein sequence ID" value="CAF4886212.1"/>
    <property type="molecule type" value="Genomic_DNA"/>
</dbReference>
<dbReference type="Pfam" id="PF08395">
    <property type="entry name" value="7tm_7"/>
    <property type="match status" value="1"/>
</dbReference>
<evidence type="ECO:0000256" key="3">
    <source>
        <dbReference type="ARBA" id="ARBA00022692"/>
    </source>
</evidence>
<dbReference type="AlphaFoldDB" id="A0A821U9K8"/>
<dbReference type="GO" id="GO:0005886">
    <property type="term" value="C:plasma membrane"/>
    <property type="evidence" value="ECO:0007669"/>
    <property type="project" value="UniProtKB-SubCell"/>
</dbReference>
<keyword evidence="7" id="KW-0732">Signal</keyword>
<reference evidence="8" key="1">
    <citation type="submission" date="2021-02" db="EMBL/GenBank/DDBJ databases">
        <authorList>
            <person name="Steward A R."/>
        </authorList>
    </citation>
    <scope>NUCLEOTIDE SEQUENCE</scope>
</reference>
<keyword evidence="6" id="KW-0807">Transducer</keyword>
<protein>
    <recommendedName>
        <fullName evidence="6">Gustatory receptor</fullName>
    </recommendedName>
</protein>
<evidence type="ECO:0000256" key="2">
    <source>
        <dbReference type="ARBA" id="ARBA00022475"/>
    </source>
</evidence>
<evidence type="ECO:0000256" key="4">
    <source>
        <dbReference type="ARBA" id="ARBA00022989"/>
    </source>
</evidence>
<evidence type="ECO:0000256" key="7">
    <source>
        <dbReference type="SAM" id="SignalP"/>
    </source>
</evidence>
<keyword evidence="3 6" id="KW-0812">Transmembrane</keyword>
<keyword evidence="6" id="KW-0675">Receptor</keyword>
<dbReference type="GO" id="GO:0050909">
    <property type="term" value="P:sensory perception of taste"/>
    <property type="evidence" value="ECO:0007669"/>
    <property type="project" value="InterPro"/>
</dbReference>
<evidence type="ECO:0000256" key="1">
    <source>
        <dbReference type="ARBA" id="ARBA00004651"/>
    </source>
</evidence>
<sequence>MPSEIKKTLISMLLFSRWLGLSPVKWESLQLRVSKGFATLMTREAFTLILAWIQNEDIDVEDFSSELVFKELILFGYLVLKGPQRMAIMIEVLDQLEKIKEKRFRCTLEKKEKKKFYYFIVSLTIFLVIVYINKYIFEVYDEEQPILDNVKSFMLTFFIRYACAISEFYFVLLALLIHTLLASINDDLEEIFKDNVPPSNVILYKEPVSVLGNRDISPTIDCFGLTPAGTFGASMALVAFTLHNIIVAVTTGIQLMLFVEPSYRAQVELRKTTLLVSRALNEALERNDLDQLNELRHLLKMLHLNRPVYSAFGVFNIGRPLVTAVLSGTATILVMLP</sequence>
<comment type="caution">
    <text evidence="8">The sequence shown here is derived from an EMBL/GenBank/DDBJ whole genome shotgun (WGS) entry which is preliminary data.</text>
</comment>
<keyword evidence="4 6" id="KW-1133">Transmembrane helix</keyword>
<evidence type="ECO:0000256" key="6">
    <source>
        <dbReference type="RuleBase" id="RU363108"/>
    </source>
</evidence>
<dbReference type="InterPro" id="IPR013604">
    <property type="entry name" value="7TM_chemorcpt"/>
</dbReference>
<feature type="transmembrane region" description="Helical" evidence="6">
    <location>
        <begin position="237"/>
        <end position="259"/>
    </location>
</feature>
<feature type="chain" id="PRO_5033047476" description="Gustatory receptor" evidence="7">
    <location>
        <begin position="21"/>
        <end position="337"/>
    </location>
</feature>
<organism evidence="8 9">
    <name type="scientific">Pieris macdunnoughi</name>
    <dbReference type="NCBI Taxonomy" id="345717"/>
    <lineage>
        <taxon>Eukaryota</taxon>
        <taxon>Metazoa</taxon>
        <taxon>Ecdysozoa</taxon>
        <taxon>Arthropoda</taxon>
        <taxon>Hexapoda</taxon>
        <taxon>Insecta</taxon>
        <taxon>Pterygota</taxon>
        <taxon>Neoptera</taxon>
        <taxon>Endopterygota</taxon>
        <taxon>Lepidoptera</taxon>
        <taxon>Glossata</taxon>
        <taxon>Ditrysia</taxon>
        <taxon>Papilionoidea</taxon>
        <taxon>Pieridae</taxon>
        <taxon>Pierinae</taxon>
        <taxon>Pieris</taxon>
    </lineage>
</organism>
<evidence type="ECO:0000313" key="8">
    <source>
        <dbReference type="EMBL" id="CAF4886212.1"/>
    </source>
</evidence>
<dbReference type="GO" id="GO:0007165">
    <property type="term" value="P:signal transduction"/>
    <property type="evidence" value="ECO:0007669"/>
    <property type="project" value="UniProtKB-KW"/>
</dbReference>
<evidence type="ECO:0000256" key="5">
    <source>
        <dbReference type="ARBA" id="ARBA00023136"/>
    </source>
</evidence>
<comment type="similarity">
    <text evidence="6">Belongs to the insect chemoreceptor superfamily. Gustatory receptor (GR) family.</text>
</comment>
<gene>
    <name evidence="8" type="ORF">PMACD_LOCUS10053</name>
</gene>
<feature type="signal peptide" evidence="7">
    <location>
        <begin position="1"/>
        <end position="20"/>
    </location>
</feature>
<dbReference type="Proteomes" id="UP000663880">
    <property type="component" value="Unassembled WGS sequence"/>
</dbReference>
<feature type="transmembrane region" description="Helical" evidence="6">
    <location>
        <begin position="157"/>
        <end position="177"/>
    </location>
</feature>